<proteinExistence type="predicted"/>
<accession>A0A0A9G4L8</accession>
<name>A0A0A9G4L8_ARUDO</name>
<dbReference type="EMBL" id="GBRH01180410">
    <property type="protein sequence ID" value="JAE17486.1"/>
    <property type="molecule type" value="Transcribed_RNA"/>
</dbReference>
<dbReference type="AlphaFoldDB" id="A0A0A9G4L8"/>
<protein>
    <submittedName>
        <fullName evidence="1">Uncharacterized protein</fullName>
    </submittedName>
</protein>
<reference evidence="1" key="1">
    <citation type="submission" date="2014-09" db="EMBL/GenBank/DDBJ databases">
        <authorList>
            <person name="Magalhaes I.L.F."/>
            <person name="Oliveira U."/>
            <person name="Santos F.R."/>
            <person name="Vidigal T.H.D.A."/>
            <person name="Brescovit A.D."/>
            <person name="Santos A.J."/>
        </authorList>
    </citation>
    <scope>NUCLEOTIDE SEQUENCE</scope>
    <source>
        <tissue evidence="1">Shoot tissue taken approximately 20 cm above the soil surface</tissue>
    </source>
</reference>
<sequence>MLRRLIWWIGSERGLSGM</sequence>
<organism evidence="1">
    <name type="scientific">Arundo donax</name>
    <name type="common">Giant reed</name>
    <name type="synonym">Donax arundinaceus</name>
    <dbReference type="NCBI Taxonomy" id="35708"/>
    <lineage>
        <taxon>Eukaryota</taxon>
        <taxon>Viridiplantae</taxon>
        <taxon>Streptophyta</taxon>
        <taxon>Embryophyta</taxon>
        <taxon>Tracheophyta</taxon>
        <taxon>Spermatophyta</taxon>
        <taxon>Magnoliopsida</taxon>
        <taxon>Liliopsida</taxon>
        <taxon>Poales</taxon>
        <taxon>Poaceae</taxon>
        <taxon>PACMAD clade</taxon>
        <taxon>Arundinoideae</taxon>
        <taxon>Arundineae</taxon>
        <taxon>Arundo</taxon>
    </lineage>
</organism>
<evidence type="ECO:0000313" key="1">
    <source>
        <dbReference type="EMBL" id="JAE17486.1"/>
    </source>
</evidence>
<reference evidence="1" key="2">
    <citation type="journal article" date="2015" name="Data Brief">
        <title>Shoot transcriptome of the giant reed, Arundo donax.</title>
        <authorList>
            <person name="Barrero R.A."/>
            <person name="Guerrero F.D."/>
            <person name="Moolhuijzen P."/>
            <person name="Goolsby J.A."/>
            <person name="Tidwell J."/>
            <person name="Bellgard S.E."/>
            <person name="Bellgard M.I."/>
        </authorList>
    </citation>
    <scope>NUCLEOTIDE SEQUENCE</scope>
    <source>
        <tissue evidence="1">Shoot tissue taken approximately 20 cm above the soil surface</tissue>
    </source>
</reference>